<gene>
    <name evidence="3" type="ORF">ACFPP9_24475</name>
</gene>
<proteinExistence type="predicted"/>
<comment type="caution">
    <text evidence="3">The sequence shown here is derived from an EMBL/GenBank/DDBJ whole genome shotgun (WGS) entry which is preliminary data.</text>
</comment>
<name>A0ABW0Q259_9HYPH</name>
<feature type="region of interest" description="Disordered" evidence="2">
    <location>
        <begin position="75"/>
        <end position="106"/>
    </location>
</feature>
<dbReference type="RefSeq" id="WP_266346379.1">
    <property type="nucleotide sequence ID" value="NZ_JAPKNH010000016.1"/>
</dbReference>
<keyword evidence="4" id="KW-1185">Reference proteome</keyword>
<evidence type="ECO:0000256" key="1">
    <source>
        <dbReference type="SAM" id="Coils"/>
    </source>
</evidence>
<feature type="coiled-coil region" evidence="1">
    <location>
        <begin position="16"/>
        <end position="43"/>
    </location>
</feature>
<evidence type="ECO:0000256" key="2">
    <source>
        <dbReference type="SAM" id="MobiDB-lite"/>
    </source>
</evidence>
<reference evidence="4" key="1">
    <citation type="journal article" date="2019" name="Int. J. Syst. Evol. Microbiol.">
        <title>The Global Catalogue of Microorganisms (GCM) 10K type strain sequencing project: providing services to taxonomists for standard genome sequencing and annotation.</title>
        <authorList>
            <consortium name="The Broad Institute Genomics Platform"/>
            <consortium name="The Broad Institute Genome Sequencing Center for Infectious Disease"/>
            <person name="Wu L."/>
            <person name="Ma J."/>
        </authorList>
    </citation>
    <scope>NUCLEOTIDE SEQUENCE [LARGE SCALE GENOMIC DNA]</scope>
    <source>
        <strain evidence="4">KACC 12633</strain>
    </source>
</reference>
<evidence type="ECO:0000313" key="3">
    <source>
        <dbReference type="EMBL" id="MFC5518941.1"/>
    </source>
</evidence>
<dbReference type="Proteomes" id="UP001596150">
    <property type="component" value="Unassembled WGS sequence"/>
</dbReference>
<sequence length="129" mass="13839">MSIRPAPLQFALPCTRASMEAEAERLATLLAETERDLARLLAILDWMDGDNDNEPSLGAPALNSGWAEKYDQTAWGMSGRDDREAEDDAEPSLGAPERHPSWGGRGLDKACAQVAWGAGGDGDLEEAGR</sequence>
<evidence type="ECO:0000313" key="4">
    <source>
        <dbReference type="Proteomes" id="UP001596150"/>
    </source>
</evidence>
<keyword evidence="1" id="KW-0175">Coiled coil</keyword>
<organism evidence="3 4">
    <name type="scientific">Kaistia terrae</name>
    <dbReference type="NCBI Taxonomy" id="537017"/>
    <lineage>
        <taxon>Bacteria</taxon>
        <taxon>Pseudomonadati</taxon>
        <taxon>Pseudomonadota</taxon>
        <taxon>Alphaproteobacteria</taxon>
        <taxon>Hyphomicrobiales</taxon>
        <taxon>Kaistiaceae</taxon>
        <taxon>Kaistia</taxon>
    </lineage>
</organism>
<accession>A0ABW0Q259</accession>
<dbReference type="EMBL" id="JBHSML010000030">
    <property type="protein sequence ID" value="MFC5518941.1"/>
    <property type="molecule type" value="Genomic_DNA"/>
</dbReference>
<protein>
    <submittedName>
        <fullName evidence="3">Uncharacterized protein</fullName>
    </submittedName>
</protein>